<dbReference type="GO" id="GO:0046835">
    <property type="term" value="P:carbohydrate phosphorylation"/>
    <property type="evidence" value="ECO:0007669"/>
    <property type="project" value="TreeGrafter"/>
</dbReference>
<evidence type="ECO:0000256" key="1">
    <source>
        <dbReference type="ARBA" id="ARBA00007583"/>
    </source>
</evidence>
<dbReference type="PANTHER" id="PTHR24045:SF0">
    <property type="entry name" value="N-ACETYLGLUCOSAMINE-1-PHOSPHOTRANSFERASE SUBUNITS ALPHA_BETA"/>
    <property type="match status" value="1"/>
</dbReference>
<feature type="region of interest" description="Disordered" evidence="3">
    <location>
        <begin position="427"/>
        <end position="446"/>
    </location>
</feature>
<accession>A0A180GJQ3</accession>
<feature type="region of interest" description="Disordered" evidence="3">
    <location>
        <begin position="1"/>
        <end position="23"/>
    </location>
</feature>
<dbReference type="PANTHER" id="PTHR24045">
    <property type="match status" value="1"/>
</dbReference>
<protein>
    <submittedName>
        <fullName evidence="7">Stealth_CR3 domain-containing protein</fullName>
    </submittedName>
</protein>
<reference evidence="7 8" key="3">
    <citation type="journal article" date="2017" name="G3 (Bethesda)">
        <title>Comparative analysis highlights variable genome content of wheat rusts and divergence of the mating loci.</title>
        <authorList>
            <person name="Cuomo C.A."/>
            <person name="Bakkeren G."/>
            <person name="Khalil H.B."/>
            <person name="Panwar V."/>
            <person name="Joly D."/>
            <person name="Linning R."/>
            <person name="Sakthikumar S."/>
            <person name="Song X."/>
            <person name="Adiconis X."/>
            <person name="Fan L."/>
            <person name="Goldberg J.M."/>
            <person name="Levin J.Z."/>
            <person name="Young S."/>
            <person name="Zeng Q."/>
            <person name="Anikster Y."/>
            <person name="Bruce M."/>
            <person name="Wang M."/>
            <person name="Yin C."/>
            <person name="McCallum B."/>
            <person name="Szabo L.J."/>
            <person name="Hulbert S."/>
            <person name="Chen X."/>
            <person name="Fellers J.P."/>
        </authorList>
    </citation>
    <scope>NUCLEOTIDE SEQUENCE</scope>
    <source>
        <strain evidence="8">Isolate 1-1 / race 1 (BBBD)</strain>
        <strain evidence="7">isolate 1-1 / race 1 (BBBD)</strain>
    </source>
</reference>
<evidence type="ECO:0000259" key="5">
    <source>
        <dbReference type="Pfam" id="PF17102"/>
    </source>
</evidence>
<evidence type="ECO:0000259" key="4">
    <source>
        <dbReference type="Pfam" id="PF11380"/>
    </source>
</evidence>
<sequence length="488" mass="54992">MAVQSTLVMDCGRPEPSAEHPATPPTRVLVFTMNKPSSAAILITTTLCLYLWLIQHHHQHPAQTDPLKHASTDRRPPRKPAALHPTAAQRLPTRMAHAWLAQGILPPAAINSQPIDLLWTWANDSAPSDTVRPSSEPDPTAYLYRQHDELRFSLRSSLQSLPPAAVRSRIIITPDEPNPPSSGLPPAQQARPHWLVPTPDQLNPKQSHQPVSLTHHSQIFRFINRRQALQAFQWLKNYLPSHNSMAIESQFGHLDGIQDNFLYLNDDCFFINKFNLGDFSSELFGPVFRIQFDLKVQDDPEDHSGTVAAQGEWPSLGYSNHLLSLRFGRRERRYLSHLPKVINFQILREVSEIWSEEIFLTASSRVRGQGQELNMMFLATWYHIEKHREAMLHSFIMLQTDSNRDGQIDAKERAKMMTRLGAGQGSTIDVRRPFRPRGGAVEDGLGTARPAETDYEWLSSDGYPFAGEAGKVADYRHVGPATGRGCVS</sequence>
<dbReference type="Pfam" id="PF17102">
    <property type="entry name" value="Stealth_CR3"/>
    <property type="match status" value="1"/>
</dbReference>
<reference evidence="7" key="4">
    <citation type="submission" date="2025-05" db="UniProtKB">
        <authorList>
            <consortium name="EnsemblFungi"/>
        </authorList>
    </citation>
    <scope>IDENTIFICATION</scope>
    <source>
        <strain evidence="7">isolate 1-1 / race 1 (BBBD)</strain>
    </source>
</reference>
<feature type="region of interest" description="Disordered" evidence="3">
    <location>
        <begin position="63"/>
        <end position="87"/>
    </location>
</feature>
<evidence type="ECO:0000256" key="2">
    <source>
        <dbReference type="ARBA" id="ARBA00022679"/>
    </source>
</evidence>
<dbReference type="InterPro" id="IPR031357">
    <property type="entry name" value="Stealth_CR3"/>
</dbReference>
<feature type="domain" description="Stealth protein CR3 conserved region 3" evidence="5">
    <location>
        <begin position="336"/>
        <end position="385"/>
    </location>
</feature>
<keyword evidence="8" id="KW-1185">Reference proteome</keyword>
<organism evidence="6">
    <name type="scientific">Puccinia triticina (isolate 1-1 / race 1 (BBBD))</name>
    <name type="common">Brown leaf rust fungus</name>
    <dbReference type="NCBI Taxonomy" id="630390"/>
    <lineage>
        <taxon>Eukaryota</taxon>
        <taxon>Fungi</taxon>
        <taxon>Dikarya</taxon>
        <taxon>Basidiomycota</taxon>
        <taxon>Pucciniomycotina</taxon>
        <taxon>Pucciniomycetes</taxon>
        <taxon>Pucciniales</taxon>
        <taxon>Pucciniaceae</taxon>
        <taxon>Puccinia</taxon>
    </lineage>
</organism>
<feature type="region of interest" description="Disordered" evidence="3">
    <location>
        <begin position="172"/>
        <end position="210"/>
    </location>
</feature>
<dbReference type="Pfam" id="PF11380">
    <property type="entry name" value="Stealth_CR2"/>
    <property type="match status" value="1"/>
</dbReference>
<dbReference type="EMBL" id="ADAS02000062">
    <property type="protein sequence ID" value="OAV92562.1"/>
    <property type="molecule type" value="Genomic_DNA"/>
</dbReference>
<dbReference type="OrthoDB" id="263283at2759"/>
<evidence type="ECO:0000313" key="8">
    <source>
        <dbReference type="Proteomes" id="UP000005240"/>
    </source>
</evidence>
<evidence type="ECO:0000313" key="7">
    <source>
        <dbReference type="EnsemblFungi" id="PTTG_27598-t43_1-p1"/>
    </source>
</evidence>
<dbReference type="VEuPathDB" id="FungiDB:PTTG_27598"/>
<reference evidence="6" key="1">
    <citation type="submission" date="2009-11" db="EMBL/GenBank/DDBJ databases">
        <authorList>
            <consortium name="The Broad Institute Genome Sequencing Platform"/>
            <person name="Ward D."/>
            <person name="Feldgarden M."/>
            <person name="Earl A."/>
            <person name="Young S.K."/>
            <person name="Zeng Q."/>
            <person name="Koehrsen M."/>
            <person name="Alvarado L."/>
            <person name="Berlin A."/>
            <person name="Bochicchio J."/>
            <person name="Borenstein D."/>
            <person name="Chapman S.B."/>
            <person name="Chen Z."/>
            <person name="Engels R."/>
            <person name="Freedman E."/>
            <person name="Gellesch M."/>
            <person name="Goldberg J."/>
            <person name="Griggs A."/>
            <person name="Gujja S."/>
            <person name="Heilman E."/>
            <person name="Heiman D."/>
            <person name="Hepburn T."/>
            <person name="Howarth C."/>
            <person name="Jen D."/>
            <person name="Larson L."/>
            <person name="Lewis B."/>
            <person name="Mehta T."/>
            <person name="Park D."/>
            <person name="Pearson M."/>
            <person name="Roberts A."/>
            <person name="Saif S."/>
            <person name="Shea T."/>
            <person name="Shenoy N."/>
            <person name="Sisk P."/>
            <person name="Stolte C."/>
            <person name="Sykes S."/>
            <person name="Thomson T."/>
            <person name="Walk T."/>
            <person name="White J."/>
            <person name="Yandava C."/>
            <person name="Izard J."/>
            <person name="Baranova O.V."/>
            <person name="Blanton J.M."/>
            <person name="Tanner A.C."/>
            <person name="Dewhirst F.E."/>
            <person name="Haas B."/>
            <person name="Nusbaum C."/>
            <person name="Birren B."/>
        </authorList>
    </citation>
    <scope>NUCLEOTIDE SEQUENCE [LARGE SCALE GENOMIC DNA]</scope>
    <source>
        <strain evidence="6">1-1 BBBD Race 1</strain>
    </source>
</reference>
<dbReference type="AlphaFoldDB" id="A0A180GJQ3"/>
<comment type="similarity">
    <text evidence="1">Belongs to the stealth family.</text>
</comment>
<evidence type="ECO:0000313" key="6">
    <source>
        <dbReference type="EMBL" id="OAV92562.1"/>
    </source>
</evidence>
<dbReference type="GO" id="GO:0003976">
    <property type="term" value="F:UDP-N-acetylglucosamine-lysosomal-enzyme N-acetylglucosaminephosphotransferase activity"/>
    <property type="evidence" value="ECO:0007669"/>
    <property type="project" value="TreeGrafter"/>
</dbReference>
<feature type="domain" description="Stealth protein CR2 conserved region 2" evidence="4">
    <location>
        <begin position="207"/>
        <end position="281"/>
    </location>
</feature>
<dbReference type="STRING" id="630390.A0A180GJQ3"/>
<gene>
    <name evidence="6" type="ORF">PTTG_27598</name>
</gene>
<dbReference type="EnsemblFungi" id="PTTG_27598-t43_1">
    <property type="protein sequence ID" value="PTTG_27598-t43_1-p1"/>
    <property type="gene ID" value="PTTG_27598"/>
</dbReference>
<dbReference type="InterPro" id="IPR047141">
    <property type="entry name" value="Stealth"/>
</dbReference>
<reference evidence="6" key="2">
    <citation type="submission" date="2016-05" db="EMBL/GenBank/DDBJ databases">
        <title>Comparative analysis highlights variable genome content of wheat rusts and divergence of the mating loci.</title>
        <authorList>
            <person name="Cuomo C.A."/>
            <person name="Bakkeren G."/>
            <person name="Szabo L."/>
            <person name="Khalil H."/>
            <person name="Joly D."/>
            <person name="Goldberg J."/>
            <person name="Young S."/>
            <person name="Zeng Q."/>
            <person name="Fellers J."/>
        </authorList>
    </citation>
    <scope>NUCLEOTIDE SEQUENCE [LARGE SCALE GENOMIC DNA]</scope>
    <source>
        <strain evidence="6">1-1 BBBD Race 1</strain>
    </source>
</reference>
<proteinExistence type="inferred from homology"/>
<dbReference type="GO" id="GO:0005794">
    <property type="term" value="C:Golgi apparatus"/>
    <property type="evidence" value="ECO:0007669"/>
    <property type="project" value="TreeGrafter"/>
</dbReference>
<feature type="compositionally biased region" description="Polar residues" evidence="3">
    <location>
        <begin position="200"/>
        <end position="210"/>
    </location>
</feature>
<dbReference type="Proteomes" id="UP000005240">
    <property type="component" value="Unassembled WGS sequence"/>
</dbReference>
<evidence type="ECO:0000256" key="3">
    <source>
        <dbReference type="SAM" id="MobiDB-lite"/>
    </source>
</evidence>
<dbReference type="InterPro" id="IPR021520">
    <property type="entry name" value="Stealth_CR2"/>
</dbReference>
<keyword evidence="2" id="KW-0808">Transferase</keyword>
<feature type="compositionally biased region" description="Basic and acidic residues" evidence="3">
    <location>
        <begin position="66"/>
        <end position="75"/>
    </location>
</feature>
<name>A0A180GJQ3_PUCT1</name>